<keyword evidence="5" id="KW-0032">Aminotransferase</keyword>
<sequence length="457" mass="51246">MLTIELPYSESSWFYLNLVADWPDLIWYHSGAGVRDVEWISAYPEIRFEYLGDDVTRLTHSDQSVHEVSGDFFSTLKHSLPVLEGCDDAPFTGGLAGHLSYDLGLELLDIKSRHPRTPMPLAVAGLYLWSLQIDHARKVATLYMQQSCSTETTRRLEQLVDQLQSTASTTAYLSCPSFEQWHSQMDRPDYEQAFMRLKQYIVDGDIYQANLTRQWQCDVPTAAPLADLAIYRQLTDAMPAPFSMFHRCPSHSLLSVSPERFIRINGTQMLTQPIKGTRPRGQTPKDDQMLANTLLNSEKDRAENLMIVDLLRNDLARHAQPGTVKVDQLFEVQSFPNVHHLVSTISATRKTTSHALDILRDAFPGGSITGAPKKRAMEIIDELETGHRANYCGSGFYVNAQGDLDSSILIRTMTLADGQLSCHGGGGIVHDSTMTEEFEESAVKVRRLMQTLSTSSD</sequence>
<name>A4BHK2_9GAMM</name>
<dbReference type="InterPro" id="IPR019999">
    <property type="entry name" value="Anth_synth_I-like"/>
</dbReference>
<keyword evidence="2 5" id="KW-0808">Transferase</keyword>
<evidence type="ECO:0000256" key="1">
    <source>
        <dbReference type="ARBA" id="ARBA00013139"/>
    </source>
</evidence>
<dbReference type="RefSeq" id="WP_008043655.1">
    <property type="nucleotide sequence ID" value="NZ_CH724150.1"/>
</dbReference>
<feature type="domain" description="Anthranilate synthase component I N-terminal" evidence="4">
    <location>
        <begin position="53"/>
        <end position="141"/>
    </location>
</feature>
<dbReference type="Pfam" id="PF04715">
    <property type="entry name" value="Anth_synt_I_N"/>
    <property type="match status" value="1"/>
</dbReference>
<organism evidence="5 6">
    <name type="scientific">Reinekea blandensis MED297</name>
    <dbReference type="NCBI Taxonomy" id="314283"/>
    <lineage>
        <taxon>Bacteria</taxon>
        <taxon>Pseudomonadati</taxon>
        <taxon>Pseudomonadota</taxon>
        <taxon>Gammaproteobacteria</taxon>
        <taxon>Oceanospirillales</taxon>
        <taxon>Saccharospirillaceae</taxon>
        <taxon>Reinekea</taxon>
    </lineage>
</organism>
<dbReference type="EMBL" id="AAOE01000021">
    <property type="protein sequence ID" value="EAR08400.1"/>
    <property type="molecule type" value="Genomic_DNA"/>
</dbReference>
<reference evidence="5 6" key="1">
    <citation type="submission" date="2006-02" db="EMBL/GenBank/DDBJ databases">
        <authorList>
            <person name="Pinhassi J."/>
            <person name="Pedros-Alio C."/>
            <person name="Ferriera S."/>
            <person name="Johnson J."/>
            <person name="Kravitz S."/>
            <person name="Halpern A."/>
            <person name="Remington K."/>
            <person name="Beeson K."/>
            <person name="Tran B."/>
            <person name="Rogers Y.-H."/>
            <person name="Friedman R."/>
            <person name="Venter J.C."/>
        </authorList>
    </citation>
    <scope>NUCLEOTIDE SEQUENCE [LARGE SCALE GENOMIC DNA]</scope>
    <source>
        <strain evidence="5 6">MED297</strain>
    </source>
</reference>
<evidence type="ECO:0000313" key="5">
    <source>
        <dbReference type="EMBL" id="EAR08400.1"/>
    </source>
</evidence>
<proteinExistence type="predicted"/>
<dbReference type="PRINTS" id="PR00095">
    <property type="entry name" value="ANTSNTHASEI"/>
</dbReference>
<gene>
    <name evidence="5" type="ORF">MED297_16709</name>
</gene>
<dbReference type="Gene3D" id="3.60.120.10">
    <property type="entry name" value="Anthranilate synthase"/>
    <property type="match status" value="1"/>
</dbReference>
<accession>A4BHK2</accession>
<feature type="domain" description="Chorismate-utilising enzyme C-terminal" evidence="3">
    <location>
        <begin position="187"/>
        <end position="444"/>
    </location>
</feature>
<evidence type="ECO:0000259" key="3">
    <source>
        <dbReference type="Pfam" id="PF00425"/>
    </source>
</evidence>
<dbReference type="GO" id="GO:0000162">
    <property type="term" value="P:L-tryptophan biosynthetic process"/>
    <property type="evidence" value="ECO:0007669"/>
    <property type="project" value="TreeGrafter"/>
</dbReference>
<dbReference type="InterPro" id="IPR015890">
    <property type="entry name" value="Chorismate_C"/>
</dbReference>
<dbReference type="STRING" id="314283.MED297_16709"/>
<dbReference type="HOGENOM" id="CLU_006493_7_2_6"/>
<evidence type="ECO:0000259" key="4">
    <source>
        <dbReference type="Pfam" id="PF04715"/>
    </source>
</evidence>
<dbReference type="PANTHER" id="PTHR11236:SF50">
    <property type="entry name" value="AMINODEOXYCHORISMATE SYNTHASE COMPONENT 1"/>
    <property type="match status" value="1"/>
</dbReference>
<dbReference type="AlphaFoldDB" id="A4BHK2"/>
<dbReference type="SUPFAM" id="SSF56322">
    <property type="entry name" value="ADC synthase"/>
    <property type="match status" value="1"/>
</dbReference>
<protein>
    <recommendedName>
        <fullName evidence="1">aminodeoxychorismate synthase</fullName>
        <ecNumber evidence="1">2.6.1.85</ecNumber>
    </recommendedName>
</protein>
<dbReference type="GO" id="GO:0046820">
    <property type="term" value="F:4-amino-4-deoxychorismate synthase activity"/>
    <property type="evidence" value="ECO:0007669"/>
    <property type="project" value="UniProtKB-EC"/>
</dbReference>
<dbReference type="GO" id="GO:0009396">
    <property type="term" value="P:folic acid-containing compound biosynthetic process"/>
    <property type="evidence" value="ECO:0007669"/>
    <property type="project" value="InterPro"/>
</dbReference>
<dbReference type="InterPro" id="IPR005802">
    <property type="entry name" value="ADC_synth_comp_1"/>
</dbReference>
<dbReference type="InterPro" id="IPR005801">
    <property type="entry name" value="ADC_synthase"/>
</dbReference>
<dbReference type="InterPro" id="IPR006805">
    <property type="entry name" value="Anth_synth_I_N"/>
</dbReference>
<dbReference type="NCBIfam" id="TIGR00553">
    <property type="entry name" value="pabB"/>
    <property type="match status" value="1"/>
</dbReference>
<dbReference type="EC" id="2.6.1.85" evidence="1"/>
<dbReference type="OrthoDB" id="9803598at2"/>
<evidence type="ECO:0000256" key="2">
    <source>
        <dbReference type="ARBA" id="ARBA00022679"/>
    </source>
</evidence>
<evidence type="ECO:0000313" key="6">
    <source>
        <dbReference type="Proteomes" id="UP000005953"/>
    </source>
</evidence>
<keyword evidence="6" id="KW-1185">Reference proteome</keyword>
<dbReference type="Pfam" id="PF00425">
    <property type="entry name" value="Chorismate_bind"/>
    <property type="match status" value="1"/>
</dbReference>
<comment type="caution">
    <text evidence="5">The sequence shown here is derived from an EMBL/GenBank/DDBJ whole genome shotgun (WGS) entry which is preliminary data.</text>
</comment>
<dbReference type="Proteomes" id="UP000005953">
    <property type="component" value="Unassembled WGS sequence"/>
</dbReference>
<dbReference type="PANTHER" id="PTHR11236">
    <property type="entry name" value="AMINOBENZOATE/ANTHRANILATE SYNTHASE"/>
    <property type="match status" value="1"/>
</dbReference>